<feature type="transmembrane region" description="Helical" evidence="6">
    <location>
        <begin position="259"/>
        <end position="277"/>
    </location>
</feature>
<evidence type="ECO:0000256" key="6">
    <source>
        <dbReference type="SAM" id="Phobius"/>
    </source>
</evidence>
<feature type="transmembrane region" description="Helical" evidence="6">
    <location>
        <begin position="71"/>
        <end position="95"/>
    </location>
</feature>
<dbReference type="OrthoDB" id="5401779at2759"/>
<keyword evidence="4 6" id="KW-0472">Membrane</keyword>
<dbReference type="Proteomes" id="UP000272025">
    <property type="component" value="Unassembled WGS sequence"/>
</dbReference>
<evidence type="ECO:0000313" key="8">
    <source>
        <dbReference type="EMBL" id="ROT42261.1"/>
    </source>
</evidence>
<dbReference type="AlphaFoldDB" id="A0A3N2Q664"/>
<comment type="subcellular location">
    <subcellularLocation>
        <location evidence="1">Membrane</location>
        <topology evidence="1">Multi-pass membrane protein</topology>
    </subcellularLocation>
</comment>
<dbReference type="PANTHER" id="PTHR33048:SF129">
    <property type="entry name" value="INTEGRAL MEMBRANE PROTEIN-RELATED"/>
    <property type="match status" value="1"/>
</dbReference>
<dbReference type="STRING" id="1314773.A0A3N2Q664"/>
<dbReference type="EMBL" id="ML119051">
    <property type="protein sequence ID" value="ROT42261.1"/>
    <property type="molecule type" value="Genomic_DNA"/>
</dbReference>
<sequence>MDSLDLSSIDIYNTPVVPPPEGVTPDFDPSWTQVQVATIIVFGVTYSLATATQVLRYITSTFIVKALELDVVLVTLSWLTSLGYFISVAMCMHHGWGRHAWNVSIAEAANYNNYLLPITITYIWCPTLAKLAILSVLHRISNSLWFRGFLYFIVLTLVAYTTTFTGLLAGTCNPRELGSGICLNNIAIAQVALNIWSDVAIILLPIPTILRLHLPLRQRLVIAGILTLGSAVLITSIVRAPYIQILAESPDFSLKQAEAGVWSIVELNLGIVCANLMRMKPFLRRYLPVFLEKLGFSLGKSRVRMNGKHSHSFQLHSIEAPRLQDGASRDCVAGVQGVQRDDGSTESILRR</sequence>
<feature type="transmembrane region" description="Helical" evidence="6">
    <location>
        <begin position="36"/>
        <end position="59"/>
    </location>
</feature>
<feature type="transmembrane region" description="Helical" evidence="6">
    <location>
        <begin position="149"/>
        <end position="168"/>
    </location>
</feature>
<evidence type="ECO:0000259" key="7">
    <source>
        <dbReference type="Pfam" id="PF20684"/>
    </source>
</evidence>
<feature type="domain" description="Rhodopsin" evidence="7">
    <location>
        <begin position="55"/>
        <end position="285"/>
    </location>
</feature>
<dbReference type="Pfam" id="PF20684">
    <property type="entry name" value="Fung_rhodopsin"/>
    <property type="match status" value="1"/>
</dbReference>
<gene>
    <name evidence="8" type="ORF">SODALDRAFT_341750</name>
</gene>
<comment type="similarity">
    <text evidence="5">Belongs to the SAT4 family.</text>
</comment>
<evidence type="ECO:0000256" key="1">
    <source>
        <dbReference type="ARBA" id="ARBA00004141"/>
    </source>
</evidence>
<dbReference type="GeneID" id="39581528"/>
<evidence type="ECO:0000256" key="3">
    <source>
        <dbReference type="ARBA" id="ARBA00022989"/>
    </source>
</evidence>
<protein>
    <recommendedName>
        <fullName evidence="7">Rhodopsin domain-containing protein</fullName>
    </recommendedName>
</protein>
<dbReference type="RefSeq" id="XP_028470067.1">
    <property type="nucleotide sequence ID" value="XM_028613050.1"/>
</dbReference>
<proteinExistence type="inferred from homology"/>
<feature type="transmembrane region" description="Helical" evidence="6">
    <location>
        <begin position="115"/>
        <end position="137"/>
    </location>
</feature>
<dbReference type="InterPro" id="IPR049326">
    <property type="entry name" value="Rhodopsin_dom_fungi"/>
</dbReference>
<organism evidence="8 9">
    <name type="scientific">Sodiomyces alkalinus (strain CBS 110278 / VKM F-3762 / F11)</name>
    <name type="common">Alkaliphilic filamentous fungus</name>
    <dbReference type="NCBI Taxonomy" id="1314773"/>
    <lineage>
        <taxon>Eukaryota</taxon>
        <taxon>Fungi</taxon>
        <taxon>Dikarya</taxon>
        <taxon>Ascomycota</taxon>
        <taxon>Pezizomycotina</taxon>
        <taxon>Sordariomycetes</taxon>
        <taxon>Hypocreomycetidae</taxon>
        <taxon>Glomerellales</taxon>
        <taxon>Plectosphaerellaceae</taxon>
        <taxon>Sodiomyces</taxon>
    </lineage>
</organism>
<accession>A0A3N2Q664</accession>
<evidence type="ECO:0000256" key="5">
    <source>
        <dbReference type="ARBA" id="ARBA00038359"/>
    </source>
</evidence>
<evidence type="ECO:0000256" key="4">
    <source>
        <dbReference type="ARBA" id="ARBA00023136"/>
    </source>
</evidence>
<name>A0A3N2Q664_SODAK</name>
<dbReference type="PANTHER" id="PTHR33048">
    <property type="entry name" value="PTH11-LIKE INTEGRAL MEMBRANE PROTEIN (AFU_ORTHOLOGUE AFUA_5G11245)"/>
    <property type="match status" value="1"/>
</dbReference>
<reference evidence="8 9" key="1">
    <citation type="journal article" date="2018" name="Mol. Ecol.">
        <title>The obligate alkalophilic soda-lake fungus Sodiomyces alkalinus has shifted to a protein diet.</title>
        <authorList>
            <person name="Grum-Grzhimaylo A.A."/>
            <person name="Falkoski D.L."/>
            <person name="van den Heuvel J."/>
            <person name="Valero-Jimenez C.A."/>
            <person name="Min B."/>
            <person name="Choi I.G."/>
            <person name="Lipzen A."/>
            <person name="Daum C.G."/>
            <person name="Aanen D.K."/>
            <person name="Tsang A."/>
            <person name="Henrissat B."/>
            <person name="Bilanenko E.N."/>
            <person name="de Vries R.P."/>
            <person name="van Kan J.A.L."/>
            <person name="Grigoriev I.V."/>
            <person name="Debets A.J.M."/>
        </authorList>
    </citation>
    <scope>NUCLEOTIDE SEQUENCE [LARGE SCALE GENOMIC DNA]</scope>
    <source>
        <strain evidence="8 9">F11</strain>
    </source>
</reference>
<dbReference type="GO" id="GO:0016020">
    <property type="term" value="C:membrane"/>
    <property type="evidence" value="ECO:0007669"/>
    <property type="project" value="UniProtKB-SubCell"/>
</dbReference>
<feature type="transmembrane region" description="Helical" evidence="6">
    <location>
        <begin position="188"/>
        <end position="208"/>
    </location>
</feature>
<keyword evidence="2 6" id="KW-0812">Transmembrane</keyword>
<keyword evidence="9" id="KW-1185">Reference proteome</keyword>
<evidence type="ECO:0000256" key="2">
    <source>
        <dbReference type="ARBA" id="ARBA00022692"/>
    </source>
</evidence>
<evidence type="ECO:0000313" key="9">
    <source>
        <dbReference type="Proteomes" id="UP000272025"/>
    </source>
</evidence>
<keyword evidence="3 6" id="KW-1133">Transmembrane helix</keyword>
<feature type="transmembrane region" description="Helical" evidence="6">
    <location>
        <begin position="220"/>
        <end position="239"/>
    </location>
</feature>
<dbReference type="InterPro" id="IPR052337">
    <property type="entry name" value="SAT4-like"/>
</dbReference>